<feature type="coiled-coil region" evidence="1">
    <location>
        <begin position="362"/>
        <end position="557"/>
    </location>
</feature>
<organism evidence="3 4">
    <name type="scientific">Naematelia encephala</name>
    <dbReference type="NCBI Taxonomy" id="71784"/>
    <lineage>
        <taxon>Eukaryota</taxon>
        <taxon>Fungi</taxon>
        <taxon>Dikarya</taxon>
        <taxon>Basidiomycota</taxon>
        <taxon>Agaricomycotina</taxon>
        <taxon>Tremellomycetes</taxon>
        <taxon>Tremellales</taxon>
        <taxon>Naemateliaceae</taxon>
        <taxon>Naematelia</taxon>
    </lineage>
</organism>
<protein>
    <submittedName>
        <fullName evidence="3">Uncharacterized protein</fullName>
    </submittedName>
</protein>
<feature type="region of interest" description="Disordered" evidence="2">
    <location>
        <begin position="654"/>
        <end position="684"/>
    </location>
</feature>
<feature type="compositionally biased region" description="Low complexity" evidence="2">
    <location>
        <begin position="160"/>
        <end position="173"/>
    </location>
</feature>
<name>A0A1Y2AN74_9TREE</name>
<keyword evidence="1" id="KW-0175">Coiled coil</keyword>
<accession>A0A1Y2AN74</accession>
<feature type="region of interest" description="Disordered" evidence="2">
    <location>
        <begin position="90"/>
        <end position="309"/>
    </location>
</feature>
<dbReference type="STRING" id="71784.A0A1Y2AN74"/>
<comment type="caution">
    <text evidence="3">The sequence shown here is derived from an EMBL/GenBank/DDBJ whole genome shotgun (WGS) entry which is preliminary data.</text>
</comment>
<dbReference type="OrthoDB" id="432685at2759"/>
<dbReference type="AlphaFoldDB" id="A0A1Y2AN74"/>
<gene>
    <name evidence="3" type="ORF">BCR39DRAFT_548111</name>
</gene>
<evidence type="ECO:0000256" key="2">
    <source>
        <dbReference type="SAM" id="MobiDB-lite"/>
    </source>
</evidence>
<evidence type="ECO:0000313" key="4">
    <source>
        <dbReference type="Proteomes" id="UP000193986"/>
    </source>
</evidence>
<proteinExistence type="predicted"/>
<feature type="compositionally biased region" description="Polar residues" evidence="2">
    <location>
        <begin position="259"/>
        <end position="272"/>
    </location>
</feature>
<keyword evidence="4" id="KW-1185">Reference proteome</keyword>
<evidence type="ECO:0000256" key="1">
    <source>
        <dbReference type="SAM" id="Coils"/>
    </source>
</evidence>
<sequence length="856" mass="93287">MSSEVPAPSPERRSGADLQRILDSLIGDEGFVLSGNLPDVLLSYETDHDIIILDPSEYDGLRLLCSQHADLELGPKELFSFLSMIPKPQPLRSSSPLRPPPLPHSASLPPSSFRDAQATPRGASKSTSRRHSDRIRSPSDSSGSSSENENEDQTKRFERQASAPPQSQPFPSSGVAVLGTRPLPPKRSKTLSDPSRHDSPLGLRVRGSAVAPTSFGGMMGFARPSPASRRRRGSASARSANGDEEATSPGFDPDRSFARSVSSGSVALTSPPWTRRVDSPVSPDSPIDNTSFHARAKSPEADEEGSVGLAERALSESGEFEGEIGGDEVDEVDGDVVRQGHMGQGLLDPRLSRISTDSANSLRTSHDKLRALQKQNAELARKLKDSERQLGTLGAEHERLVEDLQEKLEEARSEITQRRKDEKELKGKDRAQLIQIAGFEADIQSLQRSLENSKANHANMQKMYNSQCDEAQRLRDLLRDRDAEIQELEAAAHSHQADEEKFHREVQALEAEIKRLESDLSVARQAESVLEVQKQENLQLKETIDRIRFDLEEARAAAASAVGGAGHTRMGTQSSGFGTISRNLGDEINRRLMDVDKVPKEDDGEDVVETIVTTQRTRRVGGRPVKSSTAASTAADAIIQVEDEIREYVDVAANTEPEPEPELQPEAGPSDTQETEHPPAYSAKPEPINAKQVLEHAHPRESARHFDVDVDEGYDIVVDGLGMRCEVLEEEIRTQKVEREKRGVVSRRGRSLSSRRSSYASSGLAHFVYVNTPDAVREHVGQAAFYTVAAFAIGMVAGAHLYGHSGIHPRDLQLFAQMNTLAQAHGVGEGFLPMSSRALLSAMGAGAGMVAGRVPT</sequence>
<dbReference type="Proteomes" id="UP000193986">
    <property type="component" value="Unassembled WGS sequence"/>
</dbReference>
<reference evidence="3 4" key="1">
    <citation type="submission" date="2016-07" db="EMBL/GenBank/DDBJ databases">
        <title>Pervasive Adenine N6-methylation of Active Genes in Fungi.</title>
        <authorList>
            <consortium name="DOE Joint Genome Institute"/>
            <person name="Mondo S.J."/>
            <person name="Dannebaum R.O."/>
            <person name="Kuo R.C."/>
            <person name="Labutti K."/>
            <person name="Haridas S."/>
            <person name="Kuo A."/>
            <person name="Salamov A."/>
            <person name="Ahrendt S.R."/>
            <person name="Lipzen A."/>
            <person name="Sullivan W."/>
            <person name="Andreopoulos W.B."/>
            <person name="Clum A."/>
            <person name="Lindquist E."/>
            <person name="Daum C."/>
            <person name="Ramamoorthy G.K."/>
            <person name="Gryganskyi A."/>
            <person name="Culley D."/>
            <person name="Magnuson J.K."/>
            <person name="James T.Y."/>
            <person name="O'Malley M.A."/>
            <person name="Stajich J.E."/>
            <person name="Spatafora J.W."/>
            <person name="Visel A."/>
            <person name="Grigoriev I.V."/>
        </authorList>
    </citation>
    <scope>NUCLEOTIDE SEQUENCE [LARGE SCALE GENOMIC DNA]</scope>
    <source>
        <strain evidence="3 4">68-887.2</strain>
    </source>
</reference>
<dbReference type="InParanoid" id="A0A1Y2AN74"/>
<evidence type="ECO:0000313" key="3">
    <source>
        <dbReference type="EMBL" id="ORY24001.1"/>
    </source>
</evidence>
<dbReference type="EMBL" id="MCFC01000073">
    <property type="protein sequence ID" value="ORY24001.1"/>
    <property type="molecule type" value="Genomic_DNA"/>
</dbReference>